<comment type="cofactor">
    <cofactor evidence="1">
        <name>Zn(2+)</name>
        <dbReference type="ChEBI" id="CHEBI:29105"/>
    </cofactor>
</comment>
<keyword evidence="4" id="KW-0862">Zinc</keyword>
<dbReference type="InterPro" id="IPR012349">
    <property type="entry name" value="Split_barrel_FMN-bd"/>
</dbReference>
<reference evidence="7 8" key="1">
    <citation type="submission" date="2021-01" db="EMBL/GenBank/DDBJ databases">
        <title>Genomic Encyclopedia of Type Strains, Phase IV (KMG-IV): sequencing the most valuable type-strain genomes for metagenomic binning, comparative biology and taxonomic classification.</title>
        <authorList>
            <person name="Goeker M."/>
        </authorList>
    </citation>
    <scope>NUCLEOTIDE SEQUENCE [LARGE SCALE GENOMIC DNA]</scope>
    <source>
        <strain evidence="7 8">DSM 25890</strain>
    </source>
</reference>
<protein>
    <submittedName>
        <fullName evidence="7">Creatinine amidohydrolase/Fe(II)-dependent formamide hydrolase-like protein/flavin reductase (DIM6/NTAB) family NADH-FMN oxidoreductase RutF</fullName>
    </submittedName>
</protein>
<keyword evidence="3" id="KW-0378">Hydrolase</keyword>
<sequence>MQELIPCQSRYLVSPTPVALITTRDGDKTNVATVGNYMILSKDPVLIGVPIAPKRHTFSLIQKNKEFVINIPHQGMEEVVKYCGSVSGKEINKVDELGLELEASKSITTNGLKDCIGRLECELYHEVTLGSHTLFVGEVKSAWACEESFAETWKFAEKSPLLFDFKNYLSINEVSSNRKKLYEDMVWTDIKEMLEENKDLTAIIPIGSIEQHGYGLPLKTDSYLVTEVARRAAIKTNDLVLPTVYYGYNEKELKFPGTVSVKAKTLINYLEDICLSLIKVGFKKIVLINGHGWNGPIVKLVGHLVNENEGVTCATLDYWNLCSSMIKEVRQATDFGGMAHACEFETSLMLALDDTCVTKERLSKEISYKNIDDLVWHDLFIKSPIHIAQKFEELSESGVIGDPTVATKEKGEIILSELVAKFETFLGKFKEF</sequence>
<feature type="domain" description="Flavin reductase like" evidence="6">
    <location>
        <begin position="12"/>
        <end position="151"/>
    </location>
</feature>
<keyword evidence="2" id="KW-0479">Metal-binding</keyword>
<gene>
    <name evidence="7" type="ORF">JOC73_002799</name>
</gene>
<dbReference type="InterPro" id="IPR003785">
    <property type="entry name" value="Creatininase/forma_Hydrolase"/>
</dbReference>
<name>A0ABS2NTW2_9FIRM</name>
<dbReference type="RefSeq" id="WP_204404213.1">
    <property type="nucleotide sequence ID" value="NZ_JAFBEE010000027.1"/>
</dbReference>
<dbReference type="SMART" id="SM00903">
    <property type="entry name" value="Flavin_Reduct"/>
    <property type="match status" value="1"/>
</dbReference>
<evidence type="ECO:0000256" key="2">
    <source>
        <dbReference type="ARBA" id="ARBA00022723"/>
    </source>
</evidence>
<comment type="similarity">
    <text evidence="5">Belongs to the creatininase superfamily.</text>
</comment>
<accession>A0ABS2NTW2</accession>
<comment type="caution">
    <text evidence="7">The sequence shown here is derived from an EMBL/GenBank/DDBJ whole genome shotgun (WGS) entry which is preliminary data.</text>
</comment>
<dbReference type="Pfam" id="PF01613">
    <property type="entry name" value="Flavin_Reduct"/>
    <property type="match status" value="1"/>
</dbReference>
<evidence type="ECO:0000256" key="3">
    <source>
        <dbReference type="ARBA" id="ARBA00022801"/>
    </source>
</evidence>
<proteinExistence type="inferred from homology"/>
<keyword evidence="8" id="KW-1185">Reference proteome</keyword>
<dbReference type="InterPro" id="IPR024087">
    <property type="entry name" value="Creatininase-like_sf"/>
</dbReference>
<dbReference type="SUPFAM" id="SSF50475">
    <property type="entry name" value="FMN-binding split barrel"/>
    <property type="match status" value="1"/>
</dbReference>
<evidence type="ECO:0000256" key="1">
    <source>
        <dbReference type="ARBA" id="ARBA00001947"/>
    </source>
</evidence>
<dbReference type="EMBL" id="JAFBEE010000027">
    <property type="protein sequence ID" value="MBM7616217.1"/>
    <property type="molecule type" value="Genomic_DNA"/>
</dbReference>
<organism evidence="7 8">
    <name type="scientific">Alkaliphilus hydrothermalis</name>
    <dbReference type="NCBI Taxonomy" id="1482730"/>
    <lineage>
        <taxon>Bacteria</taxon>
        <taxon>Bacillati</taxon>
        <taxon>Bacillota</taxon>
        <taxon>Clostridia</taxon>
        <taxon>Peptostreptococcales</taxon>
        <taxon>Natronincolaceae</taxon>
        <taxon>Alkaliphilus</taxon>
    </lineage>
</organism>
<evidence type="ECO:0000256" key="4">
    <source>
        <dbReference type="ARBA" id="ARBA00022833"/>
    </source>
</evidence>
<dbReference type="InterPro" id="IPR002563">
    <property type="entry name" value="Flavin_Rdtase-like_dom"/>
</dbReference>
<evidence type="ECO:0000259" key="6">
    <source>
        <dbReference type="SMART" id="SM00903"/>
    </source>
</evidence>
<dbReference type="PANTHER" id="PTHR35005">
    <property type="entry name" value="3-DEHYDRO-SCYLLO-INOSOSE HYDROLASE"/>
    <property type="match status" value="1"/>
</dbReference>
<dbReference type="Proteomes" id="UP001314796">
    <property type="component" value="Unassembled WGS sequence"/>
</dbReference>
<evidence type="ECO:0000256" key="5">
    <source>
        <dbReference type="ARBA" id="ARBA00024029"/>
    </source>
</evidence>
<dbReference type="Gene3D" id="2.30.110.10">
    <property type="entry name" value="Electron Transport, Fmn-binding Protein, Chain A"/>
    <property type="match status" value="1"/>
</dbReference>
<evidence type="ECO:0000313" key="8">
    <source>
        <dbReference type="Proteomes" id="UP001314796"/>
    </source>
</evidence>
<dbReference type="Gene3D" id="3.40.50.10310">
    <property type="entry name" value="Creatininase"/>
    <property type="match status" value="1"/>
</dbReference>
<dbReference type="PANTHER" id="PTHR35005:SF1">
    <property type="entry name" value="2-AMINO-5-FORMYLAMINO-6-RIBOSYLAMINOPYRIMIDIN-4(3H)-ONE 5'-MONOPHOSPHATE DEFORMYLASE"/>
    <property type="match status" value="1"/>
</dbReference>
<evidence type="ECO:0000313" key="7">
    <source>
        <dbReference type="EMBL" id="MBM7616217.1"/>
    </source>
</evidence>
<dbReference type="SUPFAM" id="SSF102215">
    <property type="entry name" value="Creatininase"/>
    <property type="match status" value="1"/>
</dbReference>
<dbReference type="Pfam" id="PF02633">
    <property type="entry name" value="Creatininase"/>
    <property type="match status" value="1"/>
</dbReference>